<organism evidence="15 16">
    <name type="scientific">Garicola koreensis</name>
    <dbReference type="NCBI Taxonomy" id="1262554"/>
    <lineage>
        <taxon>Bacteria</taxon>
        <taxon>Bacillati</taxon>
        <taxon>Actinomycetota</taxon>
        <taxon>Actinomycetes</taxon>
        <taxon>Micrococcales</taxon>
        <taxon>Micrococcaceae</taxon>
        <taxon>Garicola</taxon>
    </lineage>
</organism>
<dbReference type="GO" id="GO:0019646">
    <property type="term" value="P:aerobic electron transport chain"/>
    <property type="evidence" value="ECO:0007669"/>
    <property type="project" value="InterPro"/>
</dbReference>
<feature type="transmembrane region" description="Helical" evidence="13">
    <location>
        <begin position="65"/>
        <end position="87"/>
    </location>
</feature>
<dbReference type="InterPro" id="IPR024791">
    <property type="entry name" value="Cyt_c/ubiquinol_Oxase_su3"/>
</dbReference>
<comment type="similarity">
    <text evidence="2 12">Belongs to the cytochrome c oxidase subunit 3 family.</text>
</comment>
<dbReference type="InterPro" id="IPR035973">
    <property type="entry name" value="Cyt_c_oxidase_su3-like_sf"/>
</dbReference>
<evidence type="ECO:0000256" key="6">
    <source>
        <dbReference type="ARBA" id="ARBA00022967"/>
    </source>
</evidence>
<evidence type="ECO:0000256" key="12">
    <source>
        <dbReference type="RuleBase" id="RU003376"/>
    </source>
</evidence>
<dbReference type="InterPro" id="IPR000298">
    <property type="entry name" value="Cyt_c_oxidase-like_su3"/>
</dbReference>
<evidence type="ECO:0000256" key="9">
    <source>
        <dbReference type="ARBA" id="ARBA00031400"/>
    </source>
</evidence>
<dbReference type="EMBL" id="JACIBT010000001">
    <property type="protein sequence ID" value="MBB3667147.1"/>
    <property type="molecule type" value="Genomic_DNA"/>
</dbReference>
<feature type="domain" description="Heme-copper oxidase subunit III family profile" evidence="14">
    <location>
        <begin position="22"/>
        <end position="213"/>
    </location>
</feature>
<evidence type="ECO:0000313" key="15">
    <source>
        <dbReference type="EMBL" id="MBB3667147.1"/>
    </source>
</evidence>
<keyword evidence="4" id="KW-1003">Cell membrane</keyword>
<comment type="caution">
    <text evidence="15">The sequence shown here is derived from an EMBL/GenBank/DDBJ whole genome shotgun (WGS) entry which is preliminary data.</text>
</comment>
<keyword evidence="8 13" id="KW-0472">Membrane</keyword>
<evidence type="ECO:0000256" key="1">
    <source>
        <dbReference type="ARBA" id="ARBA00004651"/>
    </source>
</evidence>
<dbReference type="Proteomes" id="UP000547528">
    <property type="component" value="Unassembled WGS sequence"/>
</dbReference>
<keyword evidence="6" id="KW-1278">Translocase</keyword>
<accession>A0A7W5XNU6</accession>
<feature type="transmembrane region" description="Helical" evidence="13">
    <location>
        <begin position="108"/>
        <end position="127"/>
    </location>
</feature>
<dbReference type="SUPFAM" id="SSF81452">
    <property type="entry name" value="Cytochrome c oxidase subunit III-like"/>
    <property type="match status" value="1"/>
</dbReference>
<dbReference type="CDD" id="cd00386">
    <property type="entry name" value="Heme_Cu_Oxidase_III_like"/>
    <property type="match status" value="1"/>
</dbReference>
<sequence length="215" mass="23986">MTTATQASNAPSRTLPNRPDMVSVGTMVWLTSELMFFAGLFAMFFTLRSTQPEMWAEYSAGLDVALATLITVILVSSSFTAQFGVFAAERHQPRRTGGLWNVKHWGMVEWYILSFLLGSIFVAGQTFEFAELVSHGTTIQANSFGSAFYITTGFHGIHVILGLFAFLFVVARAYYSVKFTSKEAHAAVVISYYWHFVDVVWIALFAIVYLLPIFA</sequence>
<gene>
    <name evidence="15" type="ORF">FHX47_000740</name>
</gene>
<evidence type="ECO:0000256" key="13">
    <source>
        <dbReference type="SAM" id="Phobius"/>
    </source>
</evidence>
<feature type="transmembrane region" description="Helical" evidence="13">
    <location>
        <begin position="192"/>
        <end position="214"/>
    </location>
</feature>
<keyword evidence="16" id="KW-1185">Reference proteome</keyword>
<reference evidence="15 16" key="1">
    <citation type="submission" date="2020-08" db="EMBL/GenBank/DDBJ databases">
        <title>Sequencing the genomes of 1000 actinobacteria strains.</title>
        <authorList>
            <person name="Klenk H.-P."/>
        </authorList>
    </citation>
    <scope>NUCLEOTIDE SEQUENCE [LARGE SCALE GENOMIC DNA]</scope>
    <source>
        <strain evidence="15 16">DSM 28238</strain>
    </source>
</reference>
<evidence type="ECO:0000256" key="3">
    <source>
        <dbReference type="ARBA" id="ARBA00012949"/>
    </source>
</evidence>
<protein>
    <recommendedName>
        <fullName evidence="3">cytochrome-c oxidase</fullName>
        <ecNumber evidence="3">7.1.1.9</ecNumber>
    </recommendedName>
    <alternativeName>
        <fullName evidence="9">Cytochrome aa3 subunit 3</fullName>
    </alternativeName>
    <alternativeName>
        <fullName evidence="10">Cytochrome c oxidase polypeptide III</fullName>
    </alternativeName>
</protein>
<proteinExistence type="inferred from homology"/>
<dbReference type="PANTHER" id="PTHR11403:SF2">
    <property type="entry name" value="CYTOCHROME BO(3) UBIQUINOL OXIDASE SUBUNIT 3"/>
    <property type="match status" value="1"/>
</dbReference>
<feature type="transmembrane region" description="Helical" evidence="13">
    <location>
        <begin position="147"/>
        <end position="171"/>
    </location>
</feature>
<evidence type="ECO:0000259" key="14">
    <source>
        <dbReference type="PROSITE" id="PS50253"/>
    </source>
</evidence>
<evidence type="ECO:0000256" key="2">
    <source>
        <dbReference type="ARBA" id="ARBA00010581"/>
    </source>
</evidence>
<dbReference type="EC" id="7.1.1.9" evidence="3"/>
<evidence type="ECO:0000313" key="16">
    <source>
        <dbReference type="Proteomes" id="UP000547528"/>
    </source>
</evidence>
<comment type="catalytic activity">
    <reaction evidence="11">
        <text>4 Fe(II)-[cytochrome c] + O2 + 8 H(+)(in) = 4 Fe(III)-[cytochrome c] + 2 H2O + 4 H(+)(out)</text>
        <dbReference type="Rhea" id="RHEA:11436"/>
        <dbReference type="Rhea" id="RHEA-COMP:10350"/>
        <dbReference type="Rhea" id="RHEA-COMP:14399"/>
        <dbReference type="ChEBI" id="CHEBI:15377"/>
        <dbReference type="ChEBI" id="CHEBI:15378"/>
        <dbReference type="ChEBI" id="CHEBI:15379"/>
        <dbReference type="ChEBI" id="CHEBI:29033"/>
        <dbReference type="ChEBI" id="CHEBI:29034"/>
        <dbReference type="EC" id="7.1.1.9"/>
    </reaction>
</comment>
<comment type="subcellular location">
    <subcellularLocation>
        <location evidence="1 12">Cell membrane</location>
        <topology evidence="1 12">Multi-pass membrane protein</topology>
    </subcellularLocation>
</comment>
<evidence type="ECO:0000256" key="4">
    <source>
        <dbReference type="ARBA" id="ARBA00022475"/>
    </source>
</evidence>
<evidence type="ECO:0000256" key="8">
    <source>
        <dbReference type="ARBA" id="ARBA00023136"/>
    </source>
</evidence>
<dbReference type="GO" id="GO:0005886">
    <property type="term" value="C:plasma membrane"/>
    <property type="evidence" value="ECO:0007669"/>
    <property type="project" value="UniProtKB-SubCell"/>
</dbReference>
<feature type="transmembrane region" description="Helical" evidence="13">
    <location>
        <begin position="21"/>
        <end position="45"/>
    </location>
</feature>
<dbReference type="PROSITE" id="PS50253">
    <property type="entry name" value="COX3"/>
    <property type="match status" value="1"/>
</dbReference>
<dbReference type="PANTHER" id="PTHR11403">
    <property type="entry name" value="CYTOCHROME C OXIDASE SUBUNIT III"/>
    <property type="match status" value="1"/>
</dbReference>
<dbReference type="AlphaFoldDB" id="A0A7W5XNU6"/>
<dbReference type="RefSeq" id="WP_183357504.1">
    <property type="nucleotide sequence ID" value="NZ_BAABKR010000001.1"/>
</dbReference>
<name>A0A7W5XNU6_9MICC</name>
<evidence type="ECO:0000256" key="5">
    <source>
        <dbReference type="ARBA" id="ARBA00022692"/>
    </source>
</evidence>
<dbReference type="GO" id="GO:0004129">
    <property type="term" value="F:cytochrome-c oxidase activity"/>
    <property type="evidence" value="ECO:0007669"/>
    <property type="project" value="UniProtKB-EC"/>
</dbReference>
<keyword evidence="7 13" id="KW-1133">Transmembrane helix</keyword>
<dbReference type="FunFam" id="1.20.120.80:FF:000001">
    <property type="entry name" value="Cytochrome (Ubi)quinol oxidase subunit III"/>
    <property type="match status" value="1"/>
</dbReference>
<evidence type="ECO:0000256" key="10">
    <source>
        <dbReference type="ARBA" id="ARBA00031625"/>
    </source>
</evidence>
<evidence type="ECO:0000256" key="7">
    <source>
        <dbReference type="ARBA" id="ARBA00022989"/>
    </source>
</evidence>
<dbReference type="Pfam" id="PF00510">
    <property type="entry name" value="COX3"/>
    <property type="match status" value="1"/>
</dbReference>
<keyword evidence="5 12" id="KW-0812">Transmembrane</keyword>
<dbReference type="Gene3D" id="1.20.120.80">
    <property type="entry name" value="Cytochrome c oxidase, subunit III, four-helix bundle"/>
    <property type="match status" value="1"/>
</dbReference>
<evidence type="ECO:0000256" key="11">
    <source>
        <dbReference type="ARBA" id="ARBA00047816"/>
    </source>
</evidence>
<dbReference type="InterPro" id="IPR013833">
    <property type="entry name" value="Cyt_c_oxidase_su3_a-hlx"/>
</dbReference>